<protein>
    <submittedName>
        <fullName evidence="2">Uncharacterized protein</fullName>
    </submittedName>
</protein>
<evidence type="ECO:0000313" key="3">
    <source>
        <dbReference type="Proteomes" id="UP000325395"/>
    </source>
</evidence>
<accession>A0ABQ6WB46</accession>
<evidence type="ECO:0000313" key="2">
    <source>
        <dbReference type="EMBL" id="KAE8413838.1"/>
    </source>
</evidence>
<reference evidence="2 3" key="1">
    <citation type="submission" date="2019-04" db="EMBL/GenBank/DDBJ databases">
        <authorList>
            <consortium name="DOE Joint Genome Institute"/>
            <person name="Mondo S."/>
            <person name="Kjaerbolling I."/>
            <person name="Vesth T."/>
            <person name="Frisvad J.C."/>
            <person name="Nybo J.L."/>
            <person name="Theobald S."/>
            <person name="Kildgaard S."/>
            <person name="Isbrandt T."/>
            <person name="Kuo A."/>
            <person name="Sato A."/>
            <person name="Lyhne E.K."/>
            <person name="Kogle M.E."/>
            <person name="Wiebenga A."/>
            <person name="Kun R.S."/>
            <person name="Lubbers R.J."/>
            <person name="Makela M.R."/>
            <person name="Barry K."/>
            <person name="Chovatia M."/>
            <person name="Clum A."/>
            <person name="Daum C."/>
            <person name="Haridas S."/>
            <person name="He G."/>
            <person name="LaButti K."/>
            <person name="Lipzen A."/>
            <person name="Riley R."/>
            <person name="Salamov A."/>
            <person name="Simmons B.A."/>
            <person name="Magnuson J.K."/>
            <person name="Henrissat B."/>
            <person name="Mortensen U.H."/>
            <person name="Larsen T.O."/>
            <person name="Devries R.P."/>
            <person name="Grigoriev I.V."/>
            <person name="Machida M."/>
            <person name="Baker S.E."/>
            <person name="Andersen M.R."/>
            <person name="Cantor M.N."/>
            <person name="Hua S.X."/>
        </authorList>
    </citation>
    <scope>NUCLEOTIDE SEQUENCE [LARGE SCALE GENOMIC DNA]</scope>
    <source>
        <strain evidence="2 3">CBS 117616</strain>
    </source>
</reference>
<proteinExistence type="predicted"/>
<feature type="chain" id="PRO_5046496172" evidence="1">
    <location>
        <begin position="20"/>
        <end position="504"/>
    </location>
</feature>
<evidence type="ECO:0000256" key="1">
    <source>
        <dbReference type="SAM" id="SignalP"/>
    </source>
</evidence>
<sequence>MRGSWVTLFLLGIAPLATCRSSYHYHREPRILLDRVGWFKGRFEQECSANDDCVSLCHDHNCIWLSKEEAEYSGKYIERFMFHLQERHYYSRYRDAEDSRDGKLSSYAPGVCKSGTCHRSCSPRCPDFEFCSLSDGLCKPPQPDGATCTKGNECEAFCVDGVCKGRELGGACEHSKQCDSRFCLGGICRPDDLEEGDECDTHWVCASNACHNNRCVPGDLSDYEQCHIPEQCASGYCPGECRPMDVEDGGRCHAGMQCKSRLCLQGTCGKKGVSDSGSCRDDGECASYKCIHGKCANKRLNYNDRCNKDSECETGYCKNNKCAISIGQSCKTEGDCPGRGPTYCSSAGKCGHTHFYGDKCSATEQCLKGHCCVRGKCDSCPGMENAACERHSDCGSGLYCYKSILFPERKQCYPADGSLNSPCGAKNKCRAALECRAGSWMVIPGVTFYARSPREFAAVFAVRIMNPKTAKHALHKERFQDIDSQANVYYCKRLRRPLPGLAKD</sequence>
<feature type="signal peptide" evidence="1">
    <location>
        <begin position="1"/>
        <end position="19"/>
    </location>
</feature>
<dbReference type="Proteomes" id="UP000325395">
    <property type="component" value="Unassembled WGS sequence"/>
</dbReference>
<gene>
    <name evidence="2" type="ORF">BDV36DRAFT_299619</name>
</gene>
<keyword evidence="1" id="KW-0732">Signal</keyword>
<keyword evidence="3" id="KW-1185">Reference proteome</keyword>
<name>A0ABQ6WB46_9EURO</name>
<organism evidence="2 3">
    <name type="scientific">Aspergillus pseudocaelatus</name>
    <dbReference type="NCBI Taxonomy" id="1825620"/>
    <lineage>
        <taxon>Eukaryota</taxon>
        <taxon>Fungi</taxon>
        <taxon>Dikarya</taxon>
        <taxon>Ascomycota</taxon>
        <taxon>Pezizomycotina</taxon>
        <taxon>Eurotiomycetes</taxon>
        <taxon>Eurotiomycetidae</taxon>
        <taxon>Eurotiales</taxon>
        <taxon>Aspergillaceae</taxon>
        <taxon>Aspergillus</taxon>
        <taxon>Aspergillus subgen. Circumdati</taxon>
    </lineage>
</organism>
<dbReference type="EMBL" id="ML735798">
    <property type="protein sequence ID" value="KAE8413838.1"/>
    <property type="molecule type" value="Genomic_DNA"/>
</dbReference>